<dbReference type="Pfam" id="PF01261">
    <property type="entry name" value="AP_endonuc_2"/>
    <property type="match status" value="1"/>
</dbReference>
<dbReference type="AlphaFoldDB" id="A0A559K655"/>
<dbReference type="GO" id="GO:0016853">
    <property type="term" value="F:isomerase activity"/>
    <property type="evidence" value="ECO:0007669"/>
    <property type="project" value="UniProtKB-KW"/>
</dbReference>
<organism evidence="2 3">
    <name type="scientific">Paenibacillus cremeus</name>
    <dbReference type="NCBI Taxonomy" id="2163881"/>
    <lineage>
        <taxon>Bacteria</taxon>
        <taxon>Bacillati</taxon>
        <taxon>Bacillota</taxon>
        <taxon>Bacilli</taxon>
        <taxon>Bacillales</taxon>
        <taxon>Paenibacillaceae</taxon>
        <taxon>Paenibacillus</taxon>
    </lineage>
</organism>
<evidence type="ECO:0000259" key="1">
    <source>
        <dbReference type="Pfam" id="PF01261"/>
    </source>
</evidence>
<gene>
    <name evidence="2" type="ORF">FPZ49_23490</name>
</gene>
<dbReference type="OrthoDB" id="256906at2"/>
<dbReference type="InterPro" id="IPR050312">
    <property type="entry name" value="IolE/XylAMocC-like"/>
</dbReference>
<evidence type="ECO:0000313" key="3">
    <source>
        <dbReference type="Proteomes" id="UP000317036"/>
    </source>
</evidence>
<proteinExistence type="predicted"/>
<keyword evidence="3" id="KW-1185">Reference proteome</keyword>
<dbReference type="EMBL" id="VNJI01000035">
    <property type="protein sequence ID" value="TVY07576.1"/>
    <property type="molecule type" value="Genomic_DNA"/>
</dbReference>
<name>A0A559K655_9BACL</name>
<dbReference type="RefSeq" id="WP_144851603.1">
    <property type="nucleotide sequence ID" value="NZ_VNJI01000035.1"/>
</dbReference>
<dbReference type="InterPro" id="IPR013022">
    <property type="entry name" value="Xyl_isomerase-like_TIM-brl"/>
</dbReference>
<feature type="domain" description="Xylose isomerase-like TIM barrel" evidence="1">
    <location>
        <begin position="32"/>
        <end position="244"/>
    </location>
</feature>
<reference evidence="2 3" key="1">
    <citation type="submission" date="2019-07" db="EMBL/GenBank/DDBJ databases">
        <authorList>
            <person name="Kim J."/>
        </authorList>
    </citation>
    <scope>NUCLEOTIDE SEQUENCE [LARGE SCALE GENOMIC DNA]</scope>
    <source>
        <strain evidence="2 3">JC52</strain>
    </source>
</reference>
<evidence type="ECO:0000313" key="2">
    <source>
        <dbReference type="EMBL" id="TVY07576.1"/>
    </source>
</evidence>
<protein>
    <submittedName>
        <fullName evidence="2">Sugar phosphate isomerase/epimerase</fullName>
    </submittedName>
</protein>
<dbReference type="InterPro" id="IPR036237">
    <property type="entry name" value="Xyl_isomerase-like_sf"/>
</dbReference>
<dbReference type="SUPFAM" id="SSF51658">
    <property type="entry name" value="Xylose isomerase-like"/>
    <property type="match status" value="1"/>
</dbReference>
<dbReference type="PANTHER" id="PTHR12110">
    <property type="entry name" value="HYDROXYPYRUVATE ISOMERASE"/>
    <property type="match status" value="1"/>
</dbReference>
<accession>A0A559K655</accession>
<dbReference type="Gene3D" id="3.20.20.150">
    <property type="entry name" value="Divalent-metal-dependent TIM barrel enzymes"/>
    <property type="match status" value="1"/>
</dbReference>
<keyword evidence="2" id="KW-0413">Isomerase</keyword>
<comment type="caution">
    <text evidence="2">The sequence shown here is derived from an EMBL/GenBank/DDBJ whole genome shotgun (WGS) entry which is preliminary data.</text>
</comment>
<dbReference type="PANTHER" id="PTHR12110:SF53">
    <property type="entry name" value="BLR5974 PROTEIN"/>
    <property type="match status" value="1"/>
</dbReference>
<dbReference type="Proteomes" id="UP000317036">
    <property type="component" value="Unassembled WGS sequence"/>
</dbReference>
<sequence>MRFGLTAYGTVYAMGIHPASGRARITARELLEKAEQYGLTGAEIPLDLLTGGDAEETGRYARERGLFINIATGGFDPEHLKGAMQLANRIGALTVRTVVGGAKFGGDRRHMAGTWQPFLKSILHSFQQVMEEADPQGVNLAVENHQDLASEELLWLCETVGSPQFGITLDTGNPLATAEEPIDFFRRVAPYVKNVHLKEYAIYTSEEGYRLVRKPLGQGVIDFPELMRIFSEVNPQMTMSIEHGALEARHVRVLQEDFWTEYPERTARQLTRLLRFVEDHARSRGDWRTPYERGASSEEIASYEMEELHTGLAYLSRLMKQNA</sequence>